<dbReference type="InterPro" id="IPR006094">
    <property type="entry name" value="Oxid_FAD_bind_N"/>
</dbReference>
<dbReference type="PROSITE" id="PS51387">
    <property type="entry name" value="FAD_PCMH"/>
    <property type="match status" value="1"/>
</dbReference>
<feature type="chain" id="PRO_5040297181" description="FAD-binding PCMH-type domain-containing protein" evidence="5">
    <location>
        <begin position="24"/>
        <end position="516"/>
    </location>
</feature>
<comment type="caution">
    <text evidence="7">The sequence shown here is derived from an EMBL/GenBank/DDBJ whole genome shotgun (WGS) entry which is preliminary data.</text>
</comment>
<feature type="signal peptide" evidence="5">
    <location>
        <begin position="1"/>
        <end position="23"/>
    </location>
</feature>
<reference evidence="7" key="1">
    <citation type="submission" date="2021-10" db="EMBL/GenBank/DDBJ databases">
        <authorList>
            <person name="Piombo E."/>
        </authorList>
    </citation>
    <scope>NUCLEOTIDE SEQUENCE</scope>
</reference>
<dbReference type="GO" id="GO:0016491">
    <property type="term" value="F:oxidoreductase activity"/>
    <property type="evidence" value="ECO:0007669"/>
    <property type="project" value="UniProtKB-KW"/>
</dbReference>
<organism evidence="7 8">
    <name type="scientific">Clonostachys solani</name>
    <dbReference type="NCBI Taxonomy" id="160281"/>
    <lineage>
        <taxon>Eukaryota</taxon>
        <taxon>Fungi</taxon>
        <taxon>Dikarya</taxon>
        <taxon>Ascomycota</taxon>
        <taxon>Pezizomycotina</taxon>
        <taxon>Sordariomycetes</taxon>
        <taxon>Hypocreomycetidae</taxon>
        <taxon>Hypocreales</taxon>
        <taxon>Bionectriaceae</taxon>
        <taxon>Clonostachys</taxon>
    </lineage>
</organism>
<keyword evidence="3" id="KW-0274">FAD</keyword>
<keyword evidence="2" id="KW-0285">Flavoprotein</keyword>
<dbReference type="InterPro" id="IPR050416">
    <property type="entry name" value="FAD-linked_Oxidoreductase"/>
</dbReference>
<feature type="domain" description="FAD-binding PCMH-type" evidence="6">
    <location>
        <begin position="73"/>
        <end position="261"/>
    </location>
</feature>
<dbReference type="SUPFAM" id="SSF56176">
    <property type="entry name" value="FAD-binding/transporter-associated domain-like"/>
    <property type="match status" value="1"/>
</dbReference>
<keyword evidence="8" id="KW-1185">Reference proteome</keyword>
<proteinExistence type="inferred from homology"/>
<dbReference type="GO" id="GO:0071949">
    <property type="term" value="F:FAD binding"/>
    <property type="evidence" value="ECO:0007669"/>
    <property type="project" value="InterPro"/>
</dbReference>
<dbReference type="InterPro" id="IPR016166">
    <property type="entry name" value="FAD-bd_PCMH"/>
</dbReference>
<dbReference type="PROSITE" id="PS00862">
    <property type="entry name" value="OX2_COVAL_FAD"/>
    <property type="match status" value="1"/>
</dbReference>
<dbReference type="Gene3D" id="3.40.462.20">
    <property type="match status" value="1"/>
</dbReference>
<comment type="similarity">
    <text evidence="1">Belongs to the oxygen-dependent FAD-linked oxidoreductase family.</text>
</comment>
<dbReference type="Pfam" id="PF08031">
    <property type="entry name" value="BBE"/>
    <property type="match status" value="1"/>
</dbReference>
<evidence type="ECO:0000256" key="5">
    <source>
        <dbReference type="SAM" id="SignalP"/>
    </source>
</evidence>
<dbReference type="InterPro" id="IPR016169">
    <property type="entry name" value="FAD-bd_PCMH_sub2"/>
</dbReference>
<keyword evidence="5" id="KW-0732">Signal</keyword>
<dbReference type="Proteomes" id="UP000775872">
    <property type="component" value="Unassembled WGS sequence"/>
</dbReference>
<dbReference type="PANTHER" id="PTHR42973">
    <property type="entry name" value="BINDING OXIDOREDUCTASE, PUTATIVE (AFU_ORTHOLOGUE AFUA_1G17690)-RELATED"/>
    <property type="match status" value="1"/>
</dbReference>
<sequence>MANTVQLPIRPLLWLLHATSVFAAGVSHSARANSADTLKDCLLNAVSGNIAEVKLSSDAGFQTDHVRPHNLNFPWAPFAITYPTEASEVAKIVTCASKNDRRVQARGGGHDYTNKCEYLKKIYGRSRLSGTGLGAGDGAVVIDVKNLNQVQVSSEGIATVGAGNRLKDVCEKLHANGKRCMPHGSSPTVGIGGHATVGGLGLHSRLLGTSIDVMTGAEVVLANGTIVKASEKEYSDLFWAIRGAGASFGIVTSFDFQTNREPDNVVNFSYTVSSTSPANLSAAFKAYHRITTERNLDRRLSSVAVISKDTLLISGAFFGSKSDYAGLDFGSQIPGVTNRTLKNDFTWMGHMNATFKSISDLFPAQSYFYAKDTAVTYSTLPSNSTIDAVFEHLQTAKSGTDTWFVLIDLYGGAPNDAAAGAMSYPHRDLAYFFALYARSGSETTSTIHDFVEKAVLTYQDNKPENFLSYAGYTNLRIKGSPQKKYWGANLSRLEGIKAAVDPEDVFSTPQGVKPRA</sequence>
<dbReference type="InterPro" id="IPR006093">
    <property type="entry name" value="Oxy_OxRdtase_FAD_BS"/>
</dbReference>
<evidence type="ECO:0000259" key="6">
    <source>
        <dbReference type="PROSITE" id="PS51387"/>
    </source>
</evidence>
<keyword evidence="4" id="KW-0560">Oxidoreductase</keyword>
<dbReference type="Pfam" id="PF01565">
    <property type="entry name" value="FAD_binding_4"/>
    <property type="match status" value="1"/>
</dbReference>
<dbReference type="EMBL" id="CABFOC020000040">
    <property type="protein sequence ID" value="CAH0051492.1"/>
    <property type="molecule type" value="Genomic_DNA"/>
</dbReference>
<evidence type="ECO:0000256" key="1">
    <source>
        <dbReference type="ARBA" id="ARBA00005466"/>
    </source>
</evidence>
<evidence type="ECO:0000256" key="2">
    <source>
        <dbReference type="ARBA" id="ARBA00022630"/>
    </source>
</evidence>
<evidence type="ECO:0000313" key="8">
    <source>
        <dbReference type="Proteomes" id="UP000775872"/>
    </source>
</evidence>
<name>A0A9N9Z9G9_9HYPO</name>
<evidence type="ECO:0000256" key="4">
    <source>
        <dbReference type="ARBA" id="ARBA00023002"/>
    </source>
</evidence>
<dbReference type="InterPro" id="IPR036318">
    <property type="entry name" value="FAD-bd_PCMH-like_sf"/>
</dbReference>
<dbReference type="OrthoDB" id="415825at2759"/>
<protein>
    <recommendedName>
        <fullName evidence="6">FAD-binding PCMH-type domain-containing protein</fullName>
    </recommendedName>
</protein>
<evidence type="ECO:0000313" key="7">
    <source>
        <dbReference type="EMBL" id="CAH0051492.1"/>
    </source>
</evidence>
<accession>A0A9N9Z9G9</accession>
<evidence type="ECO:0000256" key="3">
    <source>
        <dbReference type="ARBA" id="ARBA00022827"/>
    </source>
</evidence>
<dbReference type="AlphaFoldDB" id="A0A9N9Z9G9"/>
<gene>
    <name evidence="7" type="ORF">CSOL1703_00014815</name>
</gene>
<dbReference type="InterPro" id="IPR012951">
    <property type="entry name" value="BBE"/>
</dbReference>
<dbReference type="PANTHER" id="PTHR42973:SF17">
    <property type="entry name" value="OXIDASE, PUTATIVE (AFU_ORTHOLOGUE AFUA_6G14340)-RELATED"/>
    <property type="match status" value="1"/>
</dbReference>
<dbReference type="Gene3D" id="3.30.465.10">
    <property type="match status" value="1"/>
</dbReference>